<protein>
    <submittedName>
        <fullName evidence="1">Uncharacterized protein</fullName>
    </submittedName>
</protein>
<name>A0A8S5NJJ2_9CAUD</name>
<organism evidence="1">
    <name type="scientific">Siphoviridae sp. cttFh17</name>
    <dbReference type="NCBI Taxonomy" id="2826491"/>
    <lineage>
        <taxon>Viruses</taxon>
        <taxon>Duplodnaviria</taxon>
        <taxon>Heunggongvirae</taxon>
        <taxon>Uroviricota</taxon>
        <taxon>Caudoviricetes</taxon>
    </lineage>
</organism>
<accession>A0A8S5NJJ2</accession>
<reference evidence="1" key="1">
    <citation type="journal article" date="2021" name="Proc. Natl. Acad. Sci. U.S.A.">
        <title>A Catalog of Tens of Thousands of Viruses from Human Metagenomes Reveals Hidden Associations with Chronic Diseases.</title>
        <authorList>
            <person name="Tisza M.J."/>
            <person name="Buck C.B."/>
        </authorList>
    </citation>
    <scope>NUCLEOTIDE SEQUENCE</scope>
    <source>
        <strain evidence="1">CttFh17</strain>
    </source>
</reference>
<proteinExistence type="predicted"/>
<sequence length="44" mass="5564">MAYNIYKIQLNVQKTLMRTYFRYNVDIFEQVFYNKTRKQPNRLI</sequence>
<dbReference type="EMBL" id="BK015176">
    <property type="protein sequence ID" value="DAD94392.1"/>
    <property type="molecule type" value="Genomic_DNA"/>
</dbReference>
<evidence type="ECO:0000313" key="1">
    <source>
        <dbReference type="EMBL" id="DAD94392.1"/>
    </source>
</evidence>